<organism evidence="6 7">
    <name type="scientific">Pseudocohnilembus persalinus</name>
    <name type="common">Ciliate</name>
    <dbReference type="NCBI Taxonomy" id="266149"/>
    <lineage>
        <taxon>Eukaryota</taxon>
        <taxon>Sar</taxon>
        <taxon>Alveolata</taxon>
        <taxon>Ciliophora</taxon>
        <taxon>Intramacronucleata</taxon>
        <taxon>Oligohymenophorea</taxon>
        <taxon>Scuticociliatia</taxon>
        <taxon>Philasterida</taxon>
        <taxon>Pseudocohnilembidae</taxon>
        <taxon>Pseudocohnilembus</taxon>
    </lineage>
</organism>
<dbReference type="PANTHER" id="PTHR23105">
    <property type="entry name" value="RIBOSOMAL PROTEIN L7AE FAMILY MEMBER"/>
    <property type="match status" value="1"/>
</dbReference>
<dbReference type="Pfam" id="PF01248">
    <property type="entry name" value="Ribosomal_L7Ae"/>
    <property type="match status" value="1"/>
</dbReference>
<accession>A0A0V0QBI4</accession>
<name>A0A0V0QBI4_PSEPJ</name>
<dbReference type="FunCoup" id="A0A0V0QBI4">
    <property type="interactions" value="411"/>
</dbReference>
<dbReference type="Proteomes" id="UP000054937">
    <property type="component" value="Unassembled WGS sequence"/>
</dbReference>
<comment type="caution">
    <text evidence="6">The sequence shown here is derived from an EMBL/GenBank/DDBJ whole genome shotgun (WGS) entry which is preliminary data.</text>
</comment>
<dbReference type="InterPro" id="IPR001921">
    <property type="entry name" value="Ribosomal_eL8_euk"/>
</dbReference>
<dbReference type="GO" id="GO:0003723">
    <property type="term" value="F:RNA binding"/>
    <property type="evidence" value="ECO:0007669"/>
    <property type="project" value="UniProtKB-UniRule"/>
</dbReference>
<dbReference type="Gene3D" id="3.30.1330.30">
    <property type="match status" value="1"/>
</dbReference>
<dbReference type="PRINTS" id="PR00882">
    <property type="entry name" value="RIBOSOMALL7A"/>
</dbReference>
<comment type="similarity">
    <text evidence="1 4">Belongs to the eukaryotic ribosomal protein eL8 family.</text>
</comment>
<keyword evidence="3 4" id="KW-0687">Ribonucleoprotein</keyword>
<dbReference type="OMA" id="RMVKWPA"/>
<evidence type="ECO:0000256" key="1">
    <source>
        <dbReference type="ARBA" id="ARBA00007337"/>
    </source>
</evidence>
<evidence type="ECO:0000256" key="3">
    <source>
        <dbReference type="ARBA" id="ARBA00023274"/>
    </source>
</evidence>
<dbReference type="GO" id="GO:0022625">
    <property type="term" value="C:cytosolic large ribosomal subunit"/>
    <property type="evidence" value="ECO:0007669"/>
    <property type="project" value="UniProtKB-UniRule"/>
</dbReference>
<dbReference type="EMBL" id="LDAU01000209">
    <property type="protein sequence ID" value="KRW99552.1"/>
    <property type="molecule type" value="Genomic_DNA"/>
</dbReference>
<dbReference type="AlphaFoldDB" id="A0A0V0QBI4"/>
<dbReference type="InterPro" id="IPR004038">
    <property type="entry name" value="Ribosomal_eL8/eL30/eS12/Gad45"/>
</dbReference>
<sequence length="255" mass="29345">MAKGKKGALKTKKVQRVQNPLFESRPKNFRVGGDVRPKTDMSRFIRWPKYIVLQRQKRVLLQRLKVPPIINQFSSTLDKNGSSNLLKFLKKYSPETKEEKKARLSQQAQAKANNQKVEGKKPVVLKFGLNHITTLIENRQAKLVVIAHDVDPIELVLWLPQLCRKMDVPFAFVKSKARLGQLVHQKQATAVALTEVRKEDEAQLAQFQGAFKTQFVDNQELRRKWGGGIVGIKSQHVQQQRQAQIEREQLKKQNL</sequence>
<evidence type="ECO:0000313" key="6">
    <source>
        <dbReference type="EMBL" id="KRW99552.1"/>
    </source>
</evidence>
<evidence type="ECO:0000256" key="2">
    <source>
        <dbReference type="ARBA" id="ARBA00022980"/>
    </source>
</evidence>
<dbReference type="InParanoid" id="A0A0V0QBI4"/>
<dbReference type="InterPro" id="IPR029064">
    <property type="entry name" value="Ribosomal_eL30-like_sf"/>
</dbReference>
<reference evidence="6 7" key="1">
    <citation type="journal article" date="2015" name="Sci. Rep.">
        <title>Genome of the facultative scuticociliatosis pathogen Pseudocohnilembus persalinus provides insight into its virulence through horizontal gene transfer.</title>
        <authorList>
            <person name="Xiong J."/>
            <person name="Wang G."/>
            <person name="Cheng J."/>
            <person name="Tian M."/>
            <person name="Pan X."/>
            <person name="Warren A."/>
            <person name="Jiang C."/>
            <person name="Yuan D."/>
            <person name="Miao W."/>
        </authorList>
    </citation>
    <scope>NUCLEOTIDE SEQUENCE [LARGE SCALE GENOMIC DNA]</scope>
    <source>
        <strain evidence="6">36N120E</strain>
    </source>
</reference>
<dbReference type="InterPro" id="IPR018492">
    <property type="entry name" value="Ribosomal_eL8/Nhp2"/>
</dbReference>
<evidence type="ECO:0000256" key="4">
    <source>
        <dbReference type="RuleBase" id="RU367042"/>
    </source>
</evidence>
<dbReference type="PRINTS" id="PR00881">
    <property type="entry name" value="L7ARS6FAMILY"/>
</dbReference>
<evidence type="ECO:0000313" key="7">
    <source>
        <dbReference type="Proteomes" id="UP000054937"/>
    </source>
</evidence>
<feature type="domain" description="Ribosomal protein eL8/eL30/eS12/Gadd45" evidence="5">
    <location>
        <begin position="119"/>
        <end position="200"/>
    </location>
</feature>
<comment type="function">
    <text evidence="4">Component of the ribosome.</text>
</comment>
<dbReference type="InterPro" id="IPR050257">
    <property type="entry name" value="eL8/uL1-like"/>
</dbReference>
<dbReference type="InterPro" id="IPR004037">
    <property type="entry name" value="Ribosomal_eL8-like_CS"/>
</dbReference>
<dbReference type="GO" id="GO:0042254">
    <property type="term" value="P:ribosome biogenesis"/>
    <property type="evidence" value="ECO:0007669"/>
    <property type="project" value="InterPro"/>
</dbReference>
<dbReference type="SUPFAM" id="SSF55315">
    <property type="entry name" value="L30e-like"/>
    <property type="match status" value="1"/>
</dbReference>
<gene>
    <name evidence="6" type="ORF">PPERSA_01198</name>
</gene>
<proteinExistence type="inferred from homology"/>
<keyword evidence="2 4" id="KW-0689">Ribosomal protein</keyword>
<keyword evidence="7" id="KW-1185">Reference proteome</keyword>
<dbReference type="OrthoDB" id="308597at2759"/>
<dbReference type="FunFam" id="3.30.1330.30:FF:000003">
    <property type="entry name" value="60S ribosomal protein L7a"/>
    <property type="match status" value="1"/>
</dbReference>
<dbReference type="PROSITE" id="PS01082">
    <property type="entry name" value="RIBOSOMAL_L7AE"/>
    <property type="match status" value="1"/>
</dbReference>
<evidence type="ECO:0000259" key="5">
    <source>
        <dbReference type="Pfam" id="PF01248"/>
    </source>
</evidence>
<protein>
    <recommendedName>
        <fullName evidence="4">60S ribosomal protein L7a</fullName>
    </recommendedName>
</protein>